<organism evidence="1 2">
    <name type="scientific">Linderina macrospora</name>
    <dbReference type="NCBI Taxonomy" id="4868"/>
    <lineage>
        <taxon>Eukaryota</taxon>
        <taxon>Fungi</taxon>
        <taxon>Fungi incertae sedis</taxon>
        <taxon>Zoopagomycota</taxon>
        <taxon>Kickxellomycotina</taxon>
        <taxon>Kickxellomycetes</taxon>
        <taxon>Kickxellales</taxon>
        <taxon>Kickxellaceae</taxon>
        <taxon>Linderina</taxon>
    </lineage>
</organism>
<keyword evidence="2" id="KW-1185">Reference proteome</keyword>
<proteinExistence type="predicted"/>
<protein>
    <submittedName>
        <fullName evidence="1">Uncharacterized protein</fullName>
    </submittedName>
</protein>
<name>A0ACC1J6A1_9FUNG</name>
<sequence length="257" mass="28161">MYYEQDPYAQQPVASTGTHQYHQQQHQQQSRNDGYYGSASPQSPHAASTQQQQHMASVSDWHDSAGDSGETLDMHGQQRTKQLTHNSDEADNPTRTQSSLADDMQRMNLNGKTGHAAARPAALQRKAAPPDHARKREQELEDEYDNDDGSTGIEMDSSLFPENIQQMNRIKRSEKYGASLPKPAAVTTTHVPPPAVTQLAPQPPIHQAAKKKGAGSSAAAEQQVALNHPFSIRAHAAITNSGFSTLDTRRNEYSAKA</sequence>
<comment type="caution">
    <text evidence="1">The sequence shown here is derived from an EMBL/GenBank/DDBJ whole genome shotgun (WGS) entry which is preliminary data.</text>
</comment>
<dbReference type="EMBL" id="JANBPW010002993">
    <property type="protein sequence ID" value="KAJ1938987.1"/>
    <property type="molecule type" value="Genomic_DNA"/>
</dbReference>
<accession>A0ACC1J6A1</accession>
<evidence type="ECO:0000313" key="2">
    <source>
        <dbReference type="Proteomes" id="UP001150603"/>
    </source>
</evidence>
<reference evidence="1" key="1">
    <citation type="submission" date="2022-07" db="EMBL/GenBank/DDBJ databases">
        <title>Phylogenomic reconstructions and comparative analyses of Kickxellomycotina fungi.</title>
        <authorList>
            <person name="Reynolds N.K."/>
            <person name="Stajich J.E."/>
            <person name="Barry K."/>
            <person name="Grigoriev I.V."/>
            <person name="Crous P."/>
            <person name="Smith M.E."/>
        </authorList>
    </citation>
    <scope>NUCLEOTIDE SEQUENCE</scope>
    <source>
        <strain evidence="1">NRRL 5244</strain>
    </source>
</reference>
<gene>
    <name evidence="1" type="ORF">FBU59_004270</name>
</gene>
<evidence type="ECO:0000313" key="1">
    <source>
        <dbReference type="EMBL" id="KAJ1938987.1"/>
    </source>
</evidence>
<dbReference type="Proteomes" id="UP001150603">
    <property type="component" value="Unassembled WGS sequence"/>
</dbReference>